<evidence type="ECO:0000256" key="1">
    <source>
        <dbReference type="SAM" id="Phobius"/>
    </source>
</evidence>
<keyword evidence="1" id="KW-1133">Transmembrane helix</keyword>
<reference evidence="2 3" key="1">
    <citation type="submission" date="2024-01" db="EMBL/GenBank/DDBJ databases">
        <title>The complete chloroplast genome sequence of Lithospermum erythrorhizon: insights into the phylogenetic relationship among Boraginaceae species and the maternal lineages of purple gromwells.</title>
        <authorList>
            <person name="Okada T."/>
            <person name="Watanabe K."/>
        </authorList>
    </citation>
    <scope>NUCLEOTIDE SEQUENCE [LARGE SCALE GENOMIC DNA]</scope>
</reference>
<name>A0AAV3PJA4_LITER</name>
<dbReference type="AlphaFoldDB" id="A0AAV3PJA4"/>
<dbReference type="Proteomes" id="UP001454036">
    <property type="component" value="Unassembled WGS sequence"/>
</dbReference>
<protein>
    <submittedName>
        <fullName evidence="2">Uncharacterized protein</fullName>
    </submittedName>
</protein>
<dbReference type="EMBL" id="BAABME010001852">
    <property type="protein sequence ID" value="GAA0151784.1"/>
    <property type="molecule type" value="Genomic_DNA"/>
</dbReference>
<comment type="caution">
    <text evidence="2">The sequence shown here is derived from an EMBL/GenBank/DDBJ whole genome shotgun (WGS) entry which is preliminary data.</text>
</comment>
<keyword evidence="1" id="KW-0812">Transmembrane</keyword>
<evidence type="ECO:0000313" key="2">
    <source>
        <dbReference type="EMBL" id="GAA0151784.1"/>
    </source>
</evidence>
<sequence>MGFQKQINSIISYPNFAELKFGSSKTPSGLKIEYLQCEADNKPSQLVDLLIKNKNQKIIIYFMTCACVDYWGLSLSQISLLKNLSSNLSPWKDETDYEGESISNFFISL</sequence>
<evidence type="ECO:0000313" key="3">
    <source>
        <dbReference type="Proteomes" id="UP001454036"/>
    </source>
</evidence>
<gene>
    <name evidence="2" type="ORF">LIER_10428</name>
</gene>
<feature type="transmembrane region" description="Helical" evidence="1">
    <location>
        <begin position="58"/>
        <end position="80"/>
    </location>
</feature>
<proteinExistence type="predicted"/>
<accession>A0AAV3PJA4</accession>
<organism evidence="2 3">
    <name type="scientific">Lithospermum erythrorhizon</name>
    <name type="common">Purple gromwell</name>
    <name type="synonym">Lithospermum officinale var. erythrorhizon</name>
    <dbReference type="NCBI Taxonomy" id="34254"/>
    <lineage>
        <taxon>Eukaryota</taxon>
        <taxon>Viridiplantae</taxon>
        <taxon>Streptophyta</taxon>
        <taxon>Embryophyta</taxon>
        <taxon>Tracheophyta</taxon>
        <taxon>Spermatophyta</taxon>
        <taxon>Magnoliopsida</taxon>
        <taxon>eudicotyledons</taxon>
        <taxon>Gunneridae</taxon>
        <taxon>Pentapetalae</taxon>
        <taxon>asterids</taxon>
        <taxon>lamiids</taxon>
        <taxon>Boraginales</taxon>
        <taxon>Boraginaceae</taxon>
        <taxon>Boraginoideae</taxon>
        <taxon>Lithospermeae</taxon>
        <taxon>Lithospermum</taxon>
    </lineage>
</organism>
<keyword evidence="1" id="KW-0472">Membrane</keyword>
<keyword evidence="3" id="KW-1185">Reference proteome</keyword>